<dbReference type="InterPro" id="IPR025536">
    <property type="entry name" value="DUF4422"/>
</dbReference>
<accession>A0A1I0WZ96</accession>
<dbReference type="EMBL" id="FOJY01000005">
    <property type="protein sequence ID" value="SFA94092.1"/>
    <property type="molecule type" value="Genomic_DNA"/>
</dbReference>
<evidence type="ECO:0000259" key="1">
    <source>
        <dbReference type="Pfam" id="PF14393"/>
    </source>
</evidence>
<proteinExistence type="predicted"/>
<sequence length="423" mass="50669">MSTSLFTIAHMKYTRSEPEEYQIIQAGADIFEEIECQYKDNTKDNISKKNPYYGELTAFYWLWKNYHDCDNIVICHYRCYFIDYASKILDKADFEKLLDRCDIVVPRPRNEFESFAKSFSMIHNIVDLLAVEKAILKIYPQYHESFKKVIYGKKSYYGNMFATSKKIMNGYMVWLFDIFNEIRKSLIISEYNDYQKRVYSFLANQLLMVYVHYNNLTFIEFPIGFTQEKQETIELKEELRRLVSEKKIKKAHEYFYDVMKKRPDLSYTKIEFRKELECMIQVIHTCEQEINLKTACMLDYSTDLDKLVIHHTNLKEILFRIKDDIETEFDIHYMINTNSSWIEFTMIIINDPILKEDQIELLNKIALIFYNEGIKEKVIPFFEQALGMDENNQETLTNLIDVLEGMEEYSLADNFKKKLFKLL</sequence>
<dbReference type="OrthoDB" id="9798746at2"/>
<feature type="domain" description="DUF4422" evidence="1">
    <location>
        <begin position="6"/>
        <end position="214"/>
    </location>
</feature>
<protein>
    <recommendedName>
        <fullName evidence="1">DUF4422 domain-containing protein</fullName>
    </recommendedName>
</protein>
<organism evidence="2 3">
    <name type="scientific">Acetitomaculum ruminis DSM 5522</name>
    <dbReference type="NCBI Taxonomy" id="1120918"/>
    <lineage>
        <taxon>Bacteria</taxon>
        <taxon>Bacillati</taxon>
        <taxon>Bacillota</taxon>
        <taxon>Clostridia</taxon>
        <taxon>Lachnospirales</taxon>
        <taxon>Lachnospiraceae</taxon>
        <taxon>Acetitomaculum</taxon>
    </lineage>
</organism>
<dbReference type="Proteomes" id="UP000198838">
    <property type="component" value="Unassembled WGS sequence"/>
</dbReference>
<evidence type="ECO:0000313" key="3">
    <source>
        <dbReference type="Proteomes" id="UP000198838"/>
    </source>
</evidence>
<dbReference type="Pfam" id="PF14393">
    <property type="entry name" value="DUF4422"/>
    <property type="match status" value="1"/>
</dbReference>
<dbReference type="SUPFAM" id="SSF48452">
    <property type="entry name" value="TPR-like"/>
    <property type="match status" value="1"/>
</dbReference>
<dbReference type="RefSeq" id="WP_092871199.1">
    <property type="nucleotide sequence ID" value="NZ_FOJY01000005.1"/>
</dbReference>
<reference evidence="2 3" key="1">
    <citation type="submission" date="2016-10" db="EMBL/GenBank/DDBJ databases">
        <authorList>
            <person name="de Groot N.N."/>
        </authorList>
    </citation>
    <scope>NUCLEOTIDE SEQUENCE [LARGE SCALE GENOMIC DNA]</scope>
    <source>
        <strain evidence="2 3">DSM 5522</strain>
    </source>
</reference>
<dbReference type="STRING" id="1120918.SAMN05216249_10599"/>
<dbReference type="AlphaFoldDB" id="A0A1I0WZ96"/>
<dbReference type="Gene3D" id="1.25.40.10">
    <property type="entry name" value="Tetratricopeptide repeat domain"/>
    <property type="match status" value="1"/>
</dbReference>
<evidence type="ECO:0000313" key="2">
    <source>
        <dbReference type="EMBL" id="SFA94092.1"/>
    </source>
</evidence>
<gene>
    <name evidence="2" type="ORF">SAMN05216249_10599</name>
</gene>
<keyword evidence="3" id="KW-1185">Reference proteome</keyword>
<dbReference type="InterPro" id="IPR011990">
    <property type="entry name" value="TPR-like_helical_dom_sf"/>
</dbReference>
<name>A0A1I0WZ96_9FIRM</name>